<dbReference type="EMBL" id="RQTK01000749">
    <property type="protein sequence ID" value="RUS75345.1"/>
    <property type="molecule type" value="Genomic_DNA"/>
</dbReference>
<evidence type="ECO:0000313" key="2">
    <source>
        <dbReference type="Proteomes" id="UP000271974"/>
    </source>
</evidence>
<comment type="caution">
    <text evidence="1">The sequence shown here is derived from an EMBL/GenBank/DDBJ whole genome shotgun (WGS) entry which is preliminary data.</text>
</comment>
<dbReference type="Proteomes" id="UP000271974">
    <property type="component" value="Unassembled WGS sequence"/>
</dbReference>
<accession>A0A433T1B0</accession>
<name>A0A433T1B0_ELYCH</name>
<gene>
    <name evidence="1" type="ORF">EGW08_016890</name>
</gene>
<evidence type="ECO:0008006" key="3">
    <source>
        <dbReference type="Google" id="ProtNLM"/>
    </source>
</evidence>
<dbReference type="OrthoDB" id="6123744at2759"/>
<proteinExistence type="predicted"/>
<keyword evidence="2" id="KW-1185">Reference proteome</keyword>
<organism evidence="1 2">
    <name type="scientific">Elysia chlorotica</name>
    <name type="common">Eastern emerald elysia</name>
    <name type="synonym">Sea slug</name>
    <dbReference type="NCBI Taxonomy" id="188477"/>
    <lineage>
        <taxon>Eukaryota</taxon>
        <taxon>Metazoa</taxon>
        <taxon>Spiralia</taxon>
        <taxon>Lophotrochozoa</taxon>
        <taxon>Mollusca</taxon>
        <taxon>Gastropoda</taxon>
        <taxon>Heterobranchia</taxon>
        <taxon>Euthyneura</taxon>
        <taxon>Panpulmonata</taxon>
        <taxon>Sacoglossa</taxon>
        <taxon>Placobranchoidea</taxon>
        <taxon>Plakobranchidae</taxon>
        <taxon>Elysia</taxon>
    </lineage>
</organism>
<dbReference type="AlphaFoldDB" id="A0A433T1B0"/>
<reference evidence="1 2" key="1">
    <citation type="submission" date="2019-01" db="EMBL/GenBank/DDBJ databases">
        <title>A draft genome assembly of the solar-powered sea slug Elysia chlorotica.</title>
        <authorList>
            <person name="Cai H."/>
            <person name="Li Q."/>
            <person name="Fang X."/>
            <person name="Li J."/>
            <person name="Curtis N.E."/>
            <person name="Altenburger A."/>
            <person name="Shibata T."/>
            <person name="Feng M."/>
            <person name="Maeda T."/>
            <person name="Schwartz J.A."/>
            <person name="Shigenobu S."/>
            <person name="Lundholm N."/>
            <person name="Nishiyama T."/>
            <person name="Yang H."/>
            <person name="Hasebe M."/>
            <person name="Li S."/>
            <person name="Pierce S.K."/>
            <person name="Wang J."/>
        </authorList>
    </citation>
    <scope>NUCLEOTIDE SEQUENCE [LARGE SCALE GENOMIC DNA]</scope>
    <source>
        <strain evidence="1">EC2010</strain>
        <tissue evidence="1">Whole organism of an adult</tissue>
    </source>
</reference>
<protein>
    <recommendedName>
        <fullName evidence="3">Endonuclease/exonuclease/phosphatase domain-containing protein</fullName>
    </recommendedName>
</protein>
<sequence>MDLCAECCQLTLAVKLCIVMVIGHWSLCPPSFKLACQTFPCQTILRHSSADMKDEFYEWLEIIIKAITTTERLYLLRDFNAGVGADHDSWVRCTGRFGKLNKNGDRKIKGSNLSLTRHTGRVQERTLEEDTALRKATCDTQKVAPRCANDYWPIQCSGVELSVDCGNVNEMYEGLKRAFGPSTVKIAPLRSASGDIITDRGKKMDRWAEQ</sequence>
<evidence type="ECO:0000313" key="1">
    <source>
        <dbReference type="EMBL" id="RUS75345.1"/>
    </source>
</evidence>